<evidence type="ECO:0000259" key="5">
    <source>
        <dbReference type="Pfam" id="PF00891"/>
    </source>
</evidence>
<dbReference type="Pfam" id="PF00891">
    <property type="entry name" value="Methyltransf_2"/>
    <property type="match status" value="1"/>
</dbReference>
<proteinExistence type="predicted"/>
<dbReference type="InterPro" id="IPR036388">
    <property type="entry name" value="WH-like_DNA-bd_sf"/>
</dbReference>
<feature type="active site" description="Proton acceptor" evidence="4">
    <location>
        <position position="308"/>
    </location>
</feature>
<dbReference type="PANTHER" id="PTHR43712:SF1">
    <property type="entry name" value="HYPOTHETICAL O-METHYLTRANSFERASE (EUROFUNG)-RELATED"/>
    <property type="match status" value="1"/>
</dbReference>
<dbReference type="GO" id="GO:0044550">
    <property type="term" value="P:secondary metabolite biosynthetic process"/>
    <property type="evidence" value="ECO:0007669"/>
    <property type="project" value="UniProtKB-ARBA"/>
</dbReference>
<dbReference type="GO" id="GO:0008171">
    <property type="term" value="F:O-methyltransferase activity"/>
    <property type="evidence" value="ECO:0007669"/>
    <property type="project" value="InterPro"/>
</dbReference>
<name>A0A1L9R7Q1_ASPWE</name>
<evidence type="ECO:0000313" key="7">
    <source>
        <dbReference type="EMBL" id="OJJ30941.1"/>
    </source>
</evidence>
<dbReference type="VEuPathDB" id="FungiDB:ASPWEDRAFT_162529"/>
<dbReference type="SUPFAM" id="SSF53335">
    <property type="entry name" value="S-adenosyl-L-methionine-dependent methyltransferases"/>
    <property type="match status" value="1"/>
</dbReference>
<dbReference type="InterPro" id="IPR029063">
    <property type="entry name" value="SAM-dependent_MTases_sf"/>
</dbReference>
<evidence type="ECO:0000256" key="1">
    <source>
        <dbReference type="ARBA" id="ARBA00022603"/>
    </source>
</evidence>
<dbReference type="SUPFAM" id="SSF46785">
    <property type="entry name" value="Winged helix' DNA-binding domain"/>
    <property type="match status" value="1"/>
</dbReference>
<evidence type="ECO:0000256" key="2">
    <source>
        <dbReference type="ARBA" id="ARBA00022679"/>
    </source>
</evidence>
<evidence type="ECO:0000259" key="6">
    <source>
        <dbReference type="Pfam" id="PF08100"/>
    </source>
</evidence>
<keyword evidence="8" id="KW-1185">Reference proteome</keyword>
<dbReference type="AlphaFoldDB" id="A0A1L9R7Q1"/>
<dbReference type="Gene3D" id="1.10.10.10">
    <property type="entry name" value="Winged helix-like DNA-binding domain superfamily/Winged helix DNA-binding domain"/>
    <property type="match status" value="1"/>
</dbReference>
<dbReference type="PANTHER" id="PTHR43712">
    <property type="entry name" value="PUTATIVE (AFU_ORTHOLOGUE AFUA_4G14580)-RELATED"/>
    <property type="match status" value="1"/>
</dbReference>
<dbReference type="PIRSF" id="PIRSF005739">
    <property type="entry name" value="O-mtase"/>
    <property type="match status" value="1"/>
</dbReference>
<dbReference type="InterPro" id="IPR036390">
    <property type="entry name" value="WH_DNA-bd_sf"/>
</dbReference>
<dbReference type="Pfam" id="PF08100">
    <property type="entry name" value="Dimerisation"/>
    <property type="match status" value="1"/>
</dbReference>
<protein>
    <submittedName>
        <fullName evidence="7">Uncharacterized protein</fullName>
    </submittedName>
</protein>
<dbReference type="InterPro" id="IPR016461">
    <property type="entry name" value="COMT-like"/>
</dbReference>
<reference evidence="8" key="1">
    <citation type="journal article" date="2017" name="Genome Biol.">
        <title>Comparative genomics reveals high biological diversity and specific adaptations in the industrially and medically important fungal genus Aspergillus.</title>
        <authorList>
            <person name="de Vries R.P."/>
            <person name="Riley R."/>
            <person name="Wiebenga A."/>
            <person name="Aguilar-Osorio G."/>
            <person name="Amillis S."/>
            <person name="Uchima C.A."/>
            <person name="Anderluh G."/>
            <person name="Asadollahi M."/>
            <person name="Askin M."/>
            <person name="Barry K."/>
            <person name="Battaglia E."/>
            <person name="Bayram O."/>
            <person name="Benocci T."/>
            <person name="Braus-Stromeyer S.A."/>
            <person name="Caldana C."/>
            <person name="Canovas D."/>
            <person name="Cerqueira G.C."/>
            <person name="Chen F."/>
            <person name="Chen W."/>
            <person name="Choi C."/>
            <person name="Clum A."/>
            <person name="Dos Santos R.A."/>
            <person name="Damasio A.R."/>
            <person name="Diallinas G."/>
            <person name="Emri T."/>
            <person name="Fekete E."/>
            <person name="Flipphi M."/>
            <person name="Freyberg S."/>
            <person name="Gallo A."/>
            <person name="Gournas C."/>
            <person name="Habgood R."/>
            <person name="Hainaut M."/>
            <person name="Harispe M.L."/>
            <person name="Henrissat B."/>
            <person name="Hilden K.S."/>
            <person name="Hope R."/>
            <person name="Hossain A."/>
            <person name="Karabika E."/>
            <person name="Karaffa L."/>
            <person name="Karanyi Z."/>
            <person name="Krasevec N."/>
            <person name="Kuo A."/>
            <person name="Kusch H."/>
            <person name="LaButti K."/>
            <person name="Lagendijk E.L."/>
            <person name="Lapidus A."/>
            <person name="Levasseur A."/>
            <person name="Lindquist E."/>
            <person name="Lipzen A."/>
            <person name="Logrieco A.F."/>
            <person name="MacCabe A."/>
            <person name="Maekelae M.R."/>
            <person name="Malavazi I."/>
            <person name="Melin P."/>
            <person name="Meyer V."/>
            <person name="Mielnichuk N."/>
            <person name="Miskei M."/>
            <person name="Molnar A.P."/>
            <person name="Mule G."/>
            <person name="Ngan C.Y."/>
            <person name="Orejas M."/>
            <person name="Orosz E."/>
            <person name="Ouedraogo J.P."/>
            <person name="Overkamp K.M."/>
            <person name="Park H.-S."/>
            <person name="Perrone G."/>
            <person name="Piumi F."/>
            <person name="Punt P.J."/>
            <person name="Ram A.F."/>
            <person name="Ramon A."/>
            <person name="Rauscher S."/>
            <person name="Record E."/>
            <person name="Riano-Pachon D.M."/>
            <person name="Robert V."/>
            <person name="Roehrig J."/>
            <person name="Ruller R."/>
            <person name="Salamov A."/>
            <person name="Salih N.S."/>
            <person name="Samson R.A."/>
            <person name="Sandor E."/>
            <person name="Sanguinetti M."/>
            <person name="Schuetze T."/>
            <person name="Sepcic K."/>
            <person name="Shelest E."/>
            <person name="Sherlock G."/>
            <person name="Sophianopoulou V."/>
            <person name="Squina F.M."/>
            <person name="Sun H."/>
            <person name="Susca A."/>
            <person name="Todd R.B."/>
            <person name="Tsang A."/>
            <person name="Unkles S.E."/>
            <person name="van de Wiele N."/>
            <person name="van Rossen-Uffink D."/>
            <person name="Oliveira J.V."/>
            <person name="Vesth T.C."/>
            <person name="Visser J."/>
            <person name="Yu J.-H."/>
            <person name="Zhou M."/>
            <person name="Andersen M.R."/>
            <person name="Archer D.B."/>
            <person name="Baker S.E."/>
            <person name="Benoit I."/>
            <person name="Brakhage A.A."/>
            <person name="Braus G.H."/>
            <person name="Fischer R."/>
            <person name="Frisvad J.C."/>
            <person name="Goldman G.H."/>
            <person name="Houbraken J."/>
            <person name="Oakley B."/>
            <person name="Pocsi I."/>
            <person name="Scazzocchio C."/>
            <person name="Seiboth B."/>
            <person name="vanKuyk P.A."/>
            <person name="Wortman J."/>
            <person name="Dyer P.S."/>
            <person name="Grigoriev I.V."/>
        </authorList>
    </citation>
    <scope>NUCLEOTIDE SEQUENCE [LARGE SCALE GENOMIC DNA]</scope>
    <source>
        <strain evidence="8">DTO 134E9</strain>
    </source>
</reference>
<dbReference type="Proteomes" id="UP000184383">
    <property type="component" value="Unassembled WGS sequence"/>
</dbReference>
<dbReference type="PROSITE" id="PS51683">
    <property type="entry name" value="SAM_OMT_II"/>
    <property type="match status" value="1"/>
</dbReference>
<feature type="domain" description="O-methyltransferase dimerisation" evidence="6">
    <location>
        <begin position="60"/>
        <end position="124"/>
    </location>
</feature>
<keyword evidence="3" id="KW-0949">S-adenosyl-L-methionine</keyword>
<dbReference type="OrthoDB" id="1535081at2759"/>
<keyword evidence="1" id="KW-0489">Methyltransferase</keyword>
<accession>A0A1L9R7Q1</accession>
<dbReference type="GO" id="GO:0046983">
    <property type="term" value="F:protein dimerization activity"/>
    <property type="evidence" value="ECO:0007669"/>
    <property type="project" value="InterPro"/>
</dbReference>
<dbReference type="RefSeq" id="XP_040684618.1">
    <property type="nucleotide sequence ID" value="XM_040829831.1"/>
</dbReference>
<organism evidence="7 8">
    <name type="scientific">Aspergillus wentii DTO 134E9</name>
    <dbReference type="NCBI Taxonomy" id="1073089"/>
    <lineage>
        <taxon>Eukaryota</taxon>
        <taxon>Fungi</taxon>
        <taxon>Dikarya</taxon>
        <taxon>Ascomycota</taxon>
        <taxon>Pezizomycotina</taxon>
        <taxon>Eurotiomycetes</taxon>
        <taxon>Eurotiomycetidae</taxon>
        <taxon>Eurotiales</taxon>
        <taxon>Aspergillaceae</taxon>
        <taxon>Aspergillus</taxon>
        <taxon>Aspergillus subgen. Cremei</taxon>
    </lineage>
</organism>
<keyword evidence="2" id="KW-0808">Transferase</keyword>
<dbReference type="InterPro" id="IPR012967">
    <property type="entry name" value="COMT_dimerisation"/>
</dbReference>
<dbReference type="GO" id="GO:0032259">
    <property type="term" value="P:methylation"/>
    <property type="evidence" value="ECO:0007669"/>
    <property type="project" value="UniProtKB-KW"/>
</dbReference>
<feature type="domain" description="O-methyltransferase C-terminal" evidence="5">
    <location>
        <begin position="236"/>
        <end position="380"/>
    </location>
</feature>
<dbReference type="InterPro" id="IPR001077">
    <property type="entry name" value="COMT_C"/>
</dbReference>
<evidence type="ECO:0000256" key="4">
    <source>
        <dbReference type="PIRSR" id="PIRSR005739-1"/>
    </source>
</evidence>
<sequence length="405" mass="45785">MGSFTNKEVEIDNVISGLSQIRDDLVDGCDITPEQRKQLIEVCDDVSSRSKPRKLEFQLIETTAVRIAIDLKIFELACSGSKKEFTLNEFASNGNADPVLVERIMRSLVVTGLFSATSRNTYKANDSVRNLGPDGSMKDMVIFVHDATAFVSLKLPEFLAKTNYQNPNDADYCPFQFAFNTPDRFYTWLQKRPTLYSAFCGMMKCTEDQGIRWPDMFPAEERFTSFRGPSAKETLRLVDIAGGTGHNLQYLLDKIPDLRIEPTLQDLPEVLQNKPADLHPTIHVMPHNFFEPQPVKGAHVYVLRRILHNWPDKECRKILGHVRDAMDSHSILLIGDKVFPDGAAEINPADVTMDMVMMMLFGSIERTESQSRELLASAGLDLVRIWRVRGEARDEEGVLEVVKRG</sequence>
<dbReference type="EMBL" id="KV878216">
    <property type="protein sequence ID" value="OJJ30941.1"/>
    <property type="molecule type" value="Genomic_DNA"/>
</dbReference>
<dbReference type="Gene3D" id="3.40.50.150">
    <property type="entry name" value="Vaccinia Virus protein VP39"/>
    <property type="match status" value="1"/>
</dbReference>
<evidence type="ECO:0000313" key="8">
    <source>
        <dbReference type="Proteomes" id="UP000184383"/>
    </source>
</evidence>
<gene>
    <name evidence="7" type="ORF">ASPWEDRAFT_162529</name>
</gene>
<dbReference type="GeneID" id="63745679"/>
<dbReference type="STRING" id="1073089.A0A1L9R7Q1"/>
<evidence type="ECO:0000256" key="3">
    <source>
        <dbReference type="ARBA" id="ARBA00022691"/>
    </source>
</evidence>